<proteinExistence type="predicted"/>
<evidence type="ECO:0000313" key="2">
    <source>
        <dbReference type="EMBL" id="KAH9418483.1"/>
    </source>
</evidence>
<gene>
    <name evidence="2" type="ORF">DERP_011345</name>
</gene>
<name>A0ABQ8J7D4_DERPT</name>
<keyword evidence="3" id="KW-1185">Reference proteome</keyword>
<feature type="region of interest" description="Disordered" evidence="1">
    <location>
        <begin position="49"/>
        <end position="87"/>
    </location>
</feature>
<sequence length="87" mass="9825">MFSIIANNLIDVETSSSGPKRPQAEFIFYVRNIKLQAFVIINANHSINRRPNDESESLSKLSGKLETTKTTTTGAQNNYKSPIPQRW</sequence>
<protein>
    <submittedName>
        <fullName evidence="2">Uncharacterized protein</fullName>
    </submittedName>
</protein>
<organism evidence="2 3">
    <name type="scientific">Dermatophagoides pteronyssinus</name>
    <name type="common">European house dust mite</name>
    <dbReference type="NCBI Taxonomy" id="6956"/>
    <lineage>
        <taxon>Eukaryota</taxon>
        <taxon>Metazoa</taxon>
        <taxon>Ecdysozoa</taxon>
        <taxon>Arthropoda</taxon>
        <taxon>Chelicerata</taxon>
        <taxon>Arachnida</taxon>
        <taxon>Acari</taxon>
        <taxon>Acariformes</taxon>
        <taxon>Sarcoptiformes</taxon>
        <taxon>Astigmata</taxon>
        <taxon>Psoroptidia</taxon>
        <taxon>Analgoidea</taxon>
        <taxon>Pyroglyphidae</taxon>
        <taxon>Dermatophagoidinae</taxon>
        <taxon>Dermatophagoides</taxon>
    </lineage>
</organism>
<feature type="compositionally biased region" description="Low complexity" evidence="1">
    <location>
        <begin position="58"/>
        <end position="74"/>
    </location>
</feature>
<accession>A0ABQ8J7D4</accession>
<evidence type="ECO:0000256" key="1">
    <source>
        <dbReference type="SAM" id="MobiDB-lite"/>
    </source>
</evidence>
<dbReference type="Proteomes" id="UP000887458">
    <property type="component" value="Unassembled WGS sequence"/>
</dbReference>
<reference evidence="2 3" key="1">
    <citation type="journal article" date="2018" name="J. Allergy Clin. Immunol.">
        <title>High-quality assembly of Dermatophagoides pteronyssinus genome and transcriptome reveals a wide range of novel allergens.</title>
        <authorList>
            <person name="Liu X.Y."/>
            <person name="Yang K.Y."/>
            <person name="Wang M.Q."/>
            <person name="Kwok J.S."/>
            <person name="Zeng X."/>
            <person name="Yang Z."/>
            <person name="Xiao X.J."/>
            <person name="Lau C.P."/>
            <person name="Li Y."/>
            <person name="Huang Z.M."/>
            <person name="Ba J.G."/>
            <person name="Yim A.K."/>
            <person name="Ouyang C.Y."/>
            <person name="Ngai S.M."/>
            <person name="Chan T.F."/>
            <person name="Leung E.L."/>
            <person name="Liu L."/>
            <person name="Liu Z.G."/>
            <person name="Tsui S.K."/>
        </authorList>
    </citation>
    <scope>NUCLEOTIDE SEQUENCE [LARGE SCALE GENOMIC DNA]</scope>
    <source>
        <strain evidence="2">Derp</strain>
    </source>
</reference>
<reference evidence="2 3" key="2">
    <citation type="journal article" date="2022" name="Mol. Biol. Evol.">
        <title>Comparative Genomics Reveals Insights into the Divergent Evolution of Astigmatic Mites and Household Pest Adaptations.</title>
        <authorList>
            <person name="Xiong Q."/>
            <person name="Wan A.T."/>
            <person name="Liu X."/>
            <person name="Fung C.S."/>
            <person name="Xiao X."/>
            <person name="Malainual N."/>
            <person name="Hou J."/>
            <person name="Wang L."/>
            <person name="Wang M."/>
            <person name="Yang K.Y."/>
            <person name="Cui Y."/>
            <person name="Leung E.L."/>
            <person name="Nong W."/>
            <person name="Shin S.K."/>
            <person name="Au S.W."/>
            <person name="Jeong K.Y."/>
            <person name="Chew F.T."/>
            <person name="Hui J.H."/>
            <person name="Leung T.F."/>
            <person name="Tungtrongchitr A."/>
            <person name="Zhong N."/>
            <person name="Liu Z."/>
            <person name="Tsui S.K."/>
        </authorList>
    </citation>
    <scope>NUCLEOTIDE SEQUENCE [LARGE SCALE GENOMIC DNA]</scope>
    <source>
        <strain evidence="2">Derp</strain>
    </source>
</reference>
<evidence type="ECO:0000313" key="3">
    <source>
        <dbReference type="Proteomes" id="UP000887458"/>
    </source>
</evidence>
<dbReference type="EMBL" id="NJHN03000063">
    <property type="protein sequence ID" value="KAH9418483.1"/>
    <property type="molecule type" value="Genomic_DNA"/>
</dbReference>
<comment type="caution">
    <text evidence="2">The sequence shown here is derived from an EMBL/GenBank/DDBJ whole genome shotgun (WGS) entry which is preliminary data.</text>
</comment>